<comment type="catalytic activity">
    <reaction evidence="7 8">
        <text>N-acetyl-D-glucosamine 6-phosphate + H2O = D-glucosamine 6-phosphate + acetate</text>
        <dbReference type="Rhea" id="RHEA:22936"/>
        <dbReference type="ChEBI" id="CHEBI:15377"/>
        <dbReference type="ChEBI" id="CHEBI:30089"/>
        <dbReference type="ChEBI" id="CHEBI:57513"/>
        <dbReference type="ChEBI" id="CHEBI:58725"/>
        <dbReference type="EC" id="3.5.1.25"/>
    </reaction>
</comment>
<feature type="binding site" evidence="10">
    <location>
        <begin position="335"/>
        <end position="337"/>
    </location>
    <ligand>
        <name>substrate</name>
    </ligand>
</feature>
<reference evidence="13" key="1">
    <citation type="submission" date="2022-01" db="EMBL/GenBank/DDBJ databases">
        <authorList>
            <person name="King R."/>
        </authorList>
    </citation>
    <scope>NUCLEOTIDE SEQUENCE</scope>
</reference>
<evidence type="ECO:0000313" key="13">
    <source>
        <dbReference type="EMBL" id="CAG9798889.1"/>
    </source>
</evidence>
<dbReference type="InterPro" id="IPR003764">
    <property type="entry name" value="GlcNAc_6-P_deAcase"/>
</dbReference>
<dbReference type="Proteomes" id="UP001153620">
    <property type="component" value="Chromosome 1"/>
</dbReference>
<dbReference type="OrthoDB" id="10264777at2759"/>
<evidence type="ECO:0000256" key="9">
    <source>
        <dbReference type="PIRSR" id="PIRSR038994-1"/>
    </source>
</evidence>
<feature type="binding site" evidence="10">
    <location>
        <begin position="242"/>
        <end position="243"/>
    </location>
    <ligand>
        <name>substrate</name>
    </ligand>
</feature>
<feature type="binding site" evidence="10">
    <location>
        <position position="250"/>
    </location>
    <ligand>
        <name>substrate</name>
    </ligand>
</feature>
<evidence type="ECO:0000256" key="6">
    <source>
        <dbReference type="ARBA" id="ARBA00023277"/>
    </source>
</evidence>
<reference evidence="13" key="2">
    <citation type="submission" date="2022-10" db="EMBL/GenBank/DDBJ databases">
        <authorList>
            <consortium name="ENA_rothamsted_submissions"/>
            <consortium name="culmorum"/>
            <person name="King R."/>
        </authorList>
    </citation>
    <scope>NUCLEOTIDE SEQUENCE</scope>
</reference>
<evidence type="ECO:0000256" key="10">
    <source>
        <dbReference type="PIRSR" id="PIRSR038994-2"/>
    </source>
</evidence>
<evidence type="ECO:0000256" key="3">
    <source>
        <dbReference type="ARBA" id="ARBA00018029"/>
    </source>
</evidence>
<evidence type="ECO:0000256" key="5">
    <source>
        <dbReference type="ARBA" id="ARBA00022801"/>
    </source>
</evidence>
<evidence type="ECO:0000256" key="2">
    <source>
        <dbReference type="ARBA" id="ARBA00011899"/>
    </source>
</evidence>
<dbReference type="Gene3D" id="2.30.40.10">
    <property type="entry name" value="Urease, subunit C, domain 1"/>
    <property type="match status" value="1"/>
</dbReference>
<dbReference type="NCBIfam" id="TIGR00221">
    <property type="entry name" value="nagA"/>
    <property type="match status" value="1"/>
</dbReference>
<evidence type="ECO:0000256" key="8">
    <source>
        <dbReference type="PIRNR" id="PIRNR038994"/>
    </source>
</evidence>
<evidence type="ECO:0000256" key="7">
    <source>
        <dbReference type="ARBA" id="ARBA00047647"/>
    </source>
</evidence>
<dbReference type="GO" id="GO:0006046">
    <property type="term" value="P:N-acetylglucosamine catabolic process"/>
    <property type="evidence" value="ECO:0007669"/>
    <property type="project" value="TreeGrafter"/>
</dbReference>
<comment type="cofactor">
    <cofactor evidence="11">
        <name>a divalent metal cation</name>
        <dbReference type="ChEBI" id="CHEBI:60240"/>
    </cofactor>
    <text evidence="11">Binds 1 divalent metal cation per subunit.</text>
</comment>
<dbReference type="GO" id="GO:0008448">
    <property type="term" value="F:N-acetylglucosamine-6-phosphate deacetylase activity"/>
    <property type="evidence" value="ECO:0007669"/>
    <property type="project" value="UniProtKB-UniRule"/>
</dbReference>
<dbReference type="InterPro" id="IPR032466">
    <property type="entry name" value="Metal_Hydrolase"/>
</dbReference>
<dbReference type="Gene3D" id="3.20.20.140">
    <property type="entry name" value="Metal-dependent hydrolases"/>
    <property type="match status" value="1"/>
</dbReference>
<dbReference type="AlphaFoldDB" id="A0A9N9RLX1"/>
<dbReference type="GO" id="GO:0106279">
    <property type="term" value="P:negative regulation of UDP-N-acetylglucosamine biosynthetic process"/>
    <property type="evidence" value="ECO:0007669"/>
    <property type="project" value="UniProtKB-ARBA"/>
</dbReference>
<feature type="binding site" evidence="11">
    <location>
        <position position="218"/>
    </location>
    <ligand>
        <name>Zn(2+)</name>
        <dbReference type="ChEBI" id="CHEBI:29105"/>
    </ligand>
</feature>
<dbReference type="CDD" id="cd00854">
    <property type="entry name" value="NagA"/>
    <property type="match status" value="1"/>
</dbReference>
<dbReference type="PANTHER" id="PTHR11113">
    <property type="entry name" value="N-ACETYLGLUCOSAMINE-6-PHOSPHATE DEACETYLASE"/>
    <property type="match status" value="1"/>
</dbReference>
<evidence type="ECO:0000259" key="12">
    <source>
        <dbReference type="Pfam" id="PF01979"/>
    </source>
</evidence>
<name>A0A9N9RLX1_9DIPT</name>
<feature type="binding site" evidence="10">
    <location>
        <position position="162"/>
    </location>
    <ligand>
        <name>substrate</name>
    </ligand>
</feature>
<comment type="similarity">
    <text evidence="1 8">Belongs to the metallo-dependent hydrolases superfamily. NagA family.</text>
</comment>
<accession>A0A9N9RLX1</accession>
<feature type="binding site" evidence="10">
    <location>
        <position position="279"/>
    </location>
    <ligand>
        <name>substrate</name>
    </ligand>
</feature>
<feature type="active site" description="Proton donor/acceptor" evidence="9">
    <location>
        <position position="301"/>
    </location>
</feature>
<proteinExistence type="inferred from homology"/>
<dbReference type="FunFam" id="2.30.40.10:FF:000065">
    <property type="entry name" value="N-acetylglucosamine-6-phosphate deacetylase"/>
    <property type="match status" value="1"/>
</dbReference>
<keyword evidence="4 11" id="KW-0479">Metal-binding</keyword>
<sequence>MLSQQATVFALSQVELPQRLIKFKNCRILRNHTIIREDLWVRNGKIINPEKIFFDEKGQAHVQIDCHNAIISPGFIDLQINGGYGVDFSYDINSVEDGILKVSKKLLAHGVTSFCPTLVTSPKEIYHQVLPKIKRKAGGKHGATILGVHVEGPFISIEKKGAHPENCIRELENGFDTLEAVYGDISDVSIITLAPEKPRVPEVISELVRRGIIVSVGHSMADLIHGETAVKHGASLITHLFNAMMPFHHRDPGLVGLLASNEIPDGKTVYFGIITDGIHTHGAALRIAYRTHPKGLIIVTDAISAMGLEEGTHRIGQYSIEVRDHKAYVAGTNTLCGSIAPMDECIRVFLHETQCPIEFALEAASLHPATCLGISDRKGTLNYEADADFILLDDNLIVHSAWIAGECVYENNKHSIPKVDVQPPEN</sequence>
<feature type="domain" description="Amidohydrolase-related" evidence="12">
    <location>
        <begin position="70"/>
        <end position="405"/>
    </location>
</feature>
<keyword evidence="14" id="KW-1185">Reference proteome</keyword>
<dbReference type="SUPFAM" id="SSF51338">
    <property type="entry name" value="Composite domain of metallo-dependent hydrolases"/>
    <property type="match status" value="1"/>
</dbReference>
<feature type="binding site" evidence="11">
    <location>
        <position position="151"/>
    </location>
    <ligand>
        <name>Zn(2+)</name>
        <dbReference type="ChEBI" id="CHEBI:29105"/>
    </ligand>
</feature>
<dbReference type="GO" id="GO:0019262">
    <property type="term" value="P:N-acetylneuraminate catabolic process"/>
    <property type="evidence" value="ECO:0007669"/>
    <property type="project" value="UniProtKB-ARBA"/>
</dbReference>
<evidence type="ECO:0000256" key="1">
    <source>
        <dbReference type="ARBA" id="ARBA00010716"/>
    </source>
</evidence>
<evidence type="ECO:0000313" key="14">
    <source>
        <dbReference type="Proteomes" id="UP001153620"/>
    </source>
</evidence>
<dbReference type="SUPFAM" id="SSF51556">
    <property type="entry name" value="Metallo-dependent hydrolases"/>
    <property type="match status" value="1"/>
</dbReference>
<dbReference type="PANTHER" id="PTHR11113:SF14">
    <property type="entry name" value="N-ACETYLGLUCOSAMINE-6-PHOSPHATE DEACETYLASE"/>
    <property type="match status" value="1"/>
</dbReference>
<keyword evidence="6 8" id="KW-0119">Carbohydrate metabolism</keyword>
<dbReference type="PIRSF" id="PIRSF038994">
    <property type="entry name" value="NagA"/>
    <property type="match status" value="1"/>
</dbReference>
<dbReference type="FunFam" id="3.20.20.140:FF:000023">
    <property type="entry name" value="N-acetylglucosamine-6-phosphate deacetylase"/>
    <property type="match status" value="1"/>
</dbReference>
<dbReference type="EMBL" id="OU895877">
    <property type="protein sequence ID" value="CAG9798889.1"/>
    <property type="molecule type" value="Genomic_DNA"/>
</dbReference>
<dbReference type="GO" id="GO:0046872">
    <property type="term" value="F:metal ion binding"/>
    <property type="evidence" value="ECO:0007669"/>
    <property type="project" value="UniProtKB-KW"/>
</dbReference>
<protein>
    <recommendedName>
        <fullName evidence="3 8">N-acetylglucosamine-6-phosphate deacetylase</fullName>
        <ecNumber evidence="2 8">3.5.1.25</ecNumber>
    </recommendedName>
</protein>
<keyword evidence="5 8" id="KW-0378">Hydrolase</keyword>
<dbReference type="EC" id="3.5.1.25" evidence="2 8"/>
<evidence type="ECO:0000256" key="4">
    <source>
        <dbReference type="ARBA" id="ARBA00022723"/>
    </source>
</evidence>
<dbReference type="InterPro" id="IPR011059">
    <property type="entry name" value="Metal-dep_hydrolase_composite"/>
</dbReference>
<evidence type="ECO:0000256" key="11">
    <source>
        <dbReference type="PIRSR" id="PIRSR038994-3"/>
    </source>
</evidence>
<feature type="binding site" evidence="11">
    <location>
        <position position="239"/>
    </location>
    <ligand>
        <name>Zn(2+)</name>
        <dbReference type="ChEBI" id="CHEBI:29105"/>
    </ligand>
</feature>
<dbReference type="InterPro" id="IPR006680">
    <property type="entry name" value="Amidohydro-rel"/>
</dbReference>
<dbReference type="Pfam" id="PF01979">
    <property type="entry name" value="Amidohydro_1"/>
    <property type="match status" value="1"/>
</dbReference>
<organism evidence="13 14">
    <name type="scientific">Chironomus riparius</name>
    <dbReference type="NCBI Taxonomy" id="315576"/>
    <lineage>
        <taxon>Eukaryota</taxon>
        <taxon>Metazoa</taxon>
        <taxon>Ecdysozoa</taxon>
        <taxon>Arthropoda</taxon>
        <taxon>Hexapoda</taxon>
        <taxon>Insecta</taxon>
        <taxon>Pterygota</taxon>
        <taxon>Neoptera</taxon>
        <taxon>Endopterygota</taxon>
        <taxon>Diptera</taxon>
        <taxon>Nematocera</taxon>
        <taxon>Chironomoidea</taxon>
        <taxon>Chironomidae</taxon>
        <taxon>Chironominae</taxon>
        <taxon>Chironomus</taxon>
    </lineage>
</organism>
<gene>
    <name evidence="13" type="ORF">CHIRRI_LOCUS1865</name>
</gene>